<gene>
    <name evidence="3" type="ORF">WICMUC_005663</name>
</gene>
<keyword evidence="1" id="KW-0175">Coiled coil</keyword>
<feature type="coiled-coil region" evidence="1">
    <location>
        <begin position="140"/>
        <end position="194"/>
    </location>
</feature>
<evidence type="ECO:0000256" key="2">
    <source>
        <dbReference type="SAM" id="Phobius"/>
    </source>
</evidence>
<keyword evidence="2" id="KW-0472">Membrane</keyword>
<dbReference type="AlphaFoldDB" id="A0A9P8T5T2"/>
<comment type="caution">
    <text evidence="3">The sequence shown here is derived from an EMBL/GenBank/DDBJ whole genome shotgun (WGS) entry which is preliminary data.</text>
</comment>
<dbReference type="EMBL" id="JAEUBF010001445">
    <property type="protein sequence ID" value="KAH3666395.1"/>
    <property type="molecule type" value="Genomic_DNA"/>
</dbReference>
<sequence>MVQLPSRSSQHSRSQSQDLLTTKNRLVSQFYQSKPDNGSFATNTQERISSQSIQDFKSLEYLNKFELKTEEKNHKIVKEINSINSFLKNDVKNFISLNDDELKSVQDKFLSVSQEINQLRTTVNLYLGTLSQNSKDIQNLKKFNKESEEHQKLIKILEKLNHYEEVLGDSTTNLKLIKQKLRKMDQNITYLENQQLLSVENTLFIRKIALLSIIVFFISYIFYTFS</sequence>
<keyword evidence="4" id="KW-1185">Reference proteome</keyword>
<keyword evidence="2" id="KW-1133">Transmembrane helix</keyword>
<evidence type="ECO:0000313" key="3">
    <source>
        <dbReference type="EMBL" id="KAH3666395.1"/>
    </source>
</evidence>
<dbReference type="Proteomes" id="UP000769528">
    <property type="component" value="Unassembled WGS sequence"/>
</dbReference>
<feature type="transmembrane region" description="Helical" evidence="2">
    <location>
        <begin position="204"/>
        <end position="223"/>
    </location>
</feature>
<reference evidence="3" key="2">
    <citation type="submission" date="2021-01" db="EMBL/GenBank/DDBJ databases">
        <authorList>
            <person name="Schikora-Tamarit M.A."/>
        </authorList>
    </citation>
    <scope>NUCLEOTIDE SEQUENCE</scope>
    <source>
        <strain evidence="3">CBS6341</strain>
    </source>
</reference>
<keyword evidence="2" id="KW-0812">Transmembrane</keyword>
<evidence type="ECO:0000256" key="1">
    <source>
        <dbReference type="SAM" id="Coils"/>
    </source>
</evidence>
<name>A0A9P8T5T2_9ASCO</name>
<accession>A0A9P8T5T2</accession>
<reference evidence="3" key="1">
    <citation type="journal article" date="2021" name="Open Biol.">
        <title>Shared evolutionary footprints suggest mitochondrial oxidative damage underlies multiple complex I losses in fungi.</title>
        <authorList>
            <person name="Schikora-Tamarit M.A."/>
            <person name="Marcet-Houben M."/>
            <person name="Nosek J."/>
            <person name="Gabaldon T."/>
        </authorList>
    </citation>
    <scope>NUCLEOTIDE SEQUENCE</scope>
    <source>
        <strain evidence="3">CBS6341</strain>
    </source>
</reference>
<organism evidence="3 4">
    <name type="scientific">Wickerhamomyces mucosus</name>
    <dbReference type="NCBI Taxonomy" id="1378264"/>
    <lineage>
        <taxon>Eukaryota</taxon>
        <taxon>Fungi</taxon>
        <taxon>Dikarya</taxon>
        <taxon>Ascomycota</taxon>
        <taxon>Saccharomycotina</taxon>
        <taxon>Saccharomycetes</taxon>
        <taxon>Phaffomycetales</taxon>
        <taxon>Wickerhamomycetaceae</taxon>
        <taxon>Wickerhamomyces</taxon>
    </lineage>
</organism>
<proteinExistence type="predicted"/>
<protein>
    <submittedName>
        <fullName evidence="3">Uncharacterized protein</fullName>
    </submittedName>
</protein>
<evidence type="ECO:0000313" key="4">
    <source>
        <dbReference type="Proteomes" id="UP000769528"/>
    </source>
</evidence>